<dbReference type="EMBL" id="CP012526">
    <property type="protein sequence ID" value="ALC47884.1"/>
    <property type="molecule type" value="Genomic_DNA"/>
</dbReference>
<organism evidence="1 2">
    <name type="scientific">Drosophila busckii</name>
    <name type="common">Fruit fly</name>
    <dbReference type="NCBI Taxonomy" id="30019"/>
    <lineage>
        <taxon>Eukaryota</taxon>
        <taxon>Metazoa</taxon>
        <taxon>Ecdysozoa</taxon>
        <taxon>Arthropoda</taxon>
        <taxon>Hexapoda</taxon>
        <taxon>Insecta</taxon>
        <taxon>Pterygota</taxon>
        <taxon>Neoptera</taxon>
        <taxon>Endopterygota</taxon>
        <taxon>Diptera</taxon>
        <taxon>Brachycera</taxon>
        <taxon>Muscomorpha</taxon>
        <taxon>Ephydroidea</taxon>
        <taxon>Drosophilidae</taxon>
        <taxon>Drosophila</taxon>
    </lineage>
</organism>
<gene>
    <name evidence="1" type="ORF">Dbus_chr3Rg2634</name>
</gene>
<keyword evidence="2" id="KW-1185">Reference proteome</keyword>
<accession>A0A0M4EKT8</accession>
<name>A0A0M4EKT8_DROBS</name>
<dbReference type="Proteomes" id="UP000494163">
    <property type="component" value="Chromosome 3R"/>
</dbReference>
<proteinExistence type="predicted"/>
<sequence length="30" mass="3333">MLCPTLRRLLLAPLARYVPDAAESTNRSTC</sequence>
<reference evidence="1 2" key="1">
    <citation type="submission" date="2015-08" db="EMBL/GenBank/DDBJ databases">
        <title>Ancestral chromatin configuration constrains chromatin evolution on differentiating sex chromosomes in Drosophila.</title>
        <authorList>
            <person name="Zhou Q."/>
            <person name="Bachtrog D."/>
        </authorList>
    </citation>
    <scope>NUCLEOTIDE SEQUENCE [LARGE SCALE GENOMIC DNA]</scope>
    <source>
        <tissue evidence="1">Whole larvae</tissue>
    </source>
</reference>
<dbReference type="AlphaFoldDB" id="A0A0M4EKT8"/>
<evidence type="ECO:0000313" key="1">
    <source>
        <dbReference type="EMBL" id="ALC47884.1"/>
    </source>
</evidence>
<protein>
    <submittedName>
        <fullName evidence="1">VhaM9.7-d</fullName>
    </submittedName>
</protein>
<evidence type="ECO:0000313" key="2">
    <source>
        <dbReference type="Proteomes" id="UP000494163"/>
    </source>
</evidence>